<feature type="chain" id="PRO_5039039298" evidence="1">
    <location>
        <begin position="27"/>
        <end position="129"/>
    </location>
</feature>
<dbReference type="EMBL" id="JABFUD020000017">
    <property type="protein sequence ID" value="KAI5067223.1"/>
    <property type="molecule type" value="Genomic_DNA"/>
</dbReference>
<dbReference type="OrthoDB" id="10389595at2759"/>
<evidence type="ECO:0000256" key="1">
    <source>
        <dbReference type="SAM" id="SignalP"/>
    </source>
</evidence>
<sequence>MVRLGLLLGLFLLLVVFHENASHCLAFTPLVQTCRCGHGPQLCSIKDIVSITRPDPTWRQKRYFVTVLNNCLQCQASWVAVRSSIPGYPTLLKGGAALNPWEMVEVGPNPGPPIPHPPTQVNFTCIRHP</sequence>
<dbReference type="AlphaFoldDB" id="A0A9D4Z9H2"/>
<proteinExistence type="predicted"/>
<keyword evidence="3" id="KW-1185">Reference proteome</keyword>
<gene>
    <name evidence="2" type="ORF">GOP47_0017751</name>
</gene>
<evidence type="ECO:0000313" key="2">
    <source>
        <dbReference type="EMBL" id="KAI5067223.1"/>
    </source>
</evidence>
<reference evidence="2" key="1">
    <citation type="submission" date="2021-01" db="EMBL/GenBank/DDBJ databases">
        <title>Adiantum capillus-veneris genome.</title>
        <authorList>
            <person name="Fang Y."/>
            <person name="Liao Q."/>
        </authorList>
    </citation>
    <scope>NUCLEOTIDE SEQUENCE</scope>
    <source>
        <strain evidence="2">H3</strain>
        <tissue evidence="2">Leaf</tissue>
    </source>
</reference>
<organism evidence="2 3">
    <name type="scientific">Adiantum capillus-veneris</name>
    <name type="common">Maidenhair fern</name>
    <dbReference type="NCBI Taxonomy" id="13818"/>
    <lineage>
        <taxon>Eukaryota</taxon>
        <taxon>Viridiplantae</taxon>
        <taxon>Streptophyta</taxon>
        <taxon>Embryophyta</taxon>
        <taxon>Tracheophyta</taxon>
        <taxon>Polypodiopsida</taxon>
        <taxon>Polypodiidae</taxon>
        <taxon>Polypodiales</taxon>
        <taxon>Pteridineae</taxon>
        <taxon>Pteridaceae</taxon>
        <taxon>Vittarioideae</taxon>
        <taxon>Adiantum</taxon>
    </lineage>
</organism>
<dbReference type="Proteomes" id="UP000886520">
    <property type="component" value="Chromosome 17"/>
</dbReference>
<keyword evidence="1" id="KW-0732">Signal</keyword>
<comment type="caution">
    <text evidence="2">The sequence shown here is derived from an EMBL/GenBank/DDBJ whole genome shotgun (WGS) entry which is preliminary data.</text>
</comment>
<evidence type="ECO:0000313" key="3">
    <source>
        <dbReference type="Proteomes" id="UP000886520"/>
    </source>
</evidence>
<protein>
    <submittedName>
        <fullName evidence="2">Uncharacterized protein</fullName>
    </submittedName>
</protein>
<name>A0A9D4Z9H2_ADICA</name>
<accession>A0A9D4Z9H2</accession>
<feature type="signal peptide" evidence="1">
    <location>
        <begin position="1"/>
        <end position="26"/>
    </location>
</feature>